<dbReference type="InterPro" id="IPR016187">
    <property type="entry name" value="CTDL_fold"/>
</dbReference>
<evidence type="ECO:0000256" key="9">
    <source>
        <dbReference type="ARBA" id="ARBA00023303"/>
    </source>
</evidence>
<dbReference type="InParanoid" id="C3XQ19"/>
<dbReference type="InterPro" id="IPR016186">
    <property type="entry name" value="C-type_lectin-like/link_sf"/>
</dbReference>
<evidence type="ECO:0000313" key="13">
    <source>
        <dbReference type="EMBL" id="EEN70040.1"/>
    </source>
</evidence>
<proteinExistence type="predicted"/>
<feature type="domain" description="C-type lectin" evidence="12">
    <location>
        <begin position="420"/>
        <end position="545"/>
    </location>
</feature>
<feature type="region of interest" description="Disordered" evidence="10">
    <location>
        <begin position="1070"/>
        <end position="1120"/>
    </location>
</feature>
<evidence type="ECO:0000256" key="4">
    <source>
        <dbReference type="ARBA" id="ARBA00022734"/>
    </source>
</evidence>
<feature type="compositionally biased region" description="Polar residues" evidence="10">
    <location>
        <begin position="1"/>
        <end position="19"/>
    </location>
</feature>
<dbReference type="SUPFAM" id="SSF56436">
    <property type="entry name" value="C-type lectin-like"/>
    <property type="match status" value="2"/>
</dbReference>
<evidence type="ECO:0000256" key="3">
    <source>
        <dbReference type="ARBA" id="ARBA00022692"/>
    </source>
</evidence>
<evidence type="ECO:0000256" key="1">
    <source>
        <dbReference type="ARBA" id="ARBA00004141"/>
    </source>
</evidence>
<keyword evidence="3 11" id="KW-0812">Transmembrane</keyword>
<dbReference type="SMART" id="SM00034">
    <property type="entry name" value="CLECT"/>
    <property type="match status" value="2"/>
</dbReference>
<reference evidence="13" key="1">
    <citation type="journal article" date="2008" name="Nature">
        <title>The amphioxus genome and the evolution of the chordate karyotype.</title>
        <authorList>
            <consortium name="US DOE Joint Genome Institute (JGI-PGF)"/>
            <person name="Putnam N.H."/>
            <person name="Butts T."/>
            <person name="Ferrier D.E.K."/>
            <person name="Furlong R.F."/>
            <person name="Hellsten U."/>
            <person name="Kawashima T."/>
            <person name="Robinson-Rechavi M."/>
            <person name="Shoguchi E."/>
            <person name="Terry A."/>
            <person name="Yu J.-K."/>
            <person name="Benito-Gutierrez E.L."/>
            <person name="Dubchak I."/>
            <person name="Garcia-Fernandez J."/>
            <person name="Gibson-Brown J.J."/>
            <person name="Grigoriev I.V."/>
            <person name="Horton A.C."/>
            <person name="de Jong P.J."/>
            <person name="Jurka J."/>
            <person name="Kapitonov V.V."/>
            <person name="Kohara Y."/>
            <person name="Kuroki Y."/>
            <person name="Lindquist E."/>
            <person name="Lucas S."/>
            <person name="Osoegawa K."/>
            <person name="Pennacchio L.A."/>
            <person name="Salamov A.A."/>
            <person name="Satou Y."/>
            <person name="Sauka-Spengler T."/>
            <person name="Schmutz J."/>
            <person name="Shin-I T."/>
            <person name="Toyoda A."/>
            <person name="Bronner-Fraser M."/>
            <person name="Fujiyama A."/>
            <person name="Holland L.Z."/>
            <person name="Holland P.W.H."/>
            <person name="Satoh N."/>
            <person name="Rokhsar D.S."/>
        </authorList>
    </citation>
    <scope>NUCLEOTIDE SEQUENCE [LARGE SCALE GENOMIC DNA]</scope>
    <source>
        <strain evidence="13">S238N-H82</strain>
        <tissue evidence="13">Testes</tissue>
    </source>
</reference>
<feature type="domain" description="C-type lectin" evidence="12">
    <location>
        <begin position="209"/>
        <end position="334"/>
    </location>
</feature>
<accession>C3XQ19</accession>
<dbReference type="GO" id="GO:0016020">
    <property type="term" value="C:membrane"/>
    <property type="evidence" value="ECO:0007669"/>
    <property type="project" value="UniProtKB-SubCell"/>
</dbReference>
<feature type="compositionally biased region" description="Low complexity" evidence="10">
    <location>
        <begin position="1070"/>
        <end position="1079"/>
    </location>
</feature>
<dbReference type="PANTHER" id="PTHR22799:SF6">
    <property type="entry name" value="C-TYPE LECTIN DOMAIN FAMILY 4 MEMBER M-LIKE"/>
    <property type="match status" value="1"/>
</dbReference>
<dbReference type="Pfam" id="PF00059">
    <property type="entry name" value="Lectin_C"/>
    <property type="match status" value="2"/>
</dbReference>
<dbReference type="InterPro" id="IPR001304">
    <property type="entry name" value="C-type_lectin-like"/>
</dbReference>
<feature type="transmembrane region" description="Helical" evidence="11">
    <location>
        <begin position="1025"/>
        <end position="1044"/>
    </location>
</feature>
<dbReference type="EMBL" id="GG666451">
    <property type="protein sequence ID" value="EEN70040.1"/>
    <property type="molecule type" value="Genomic_DNA"/>
</dbReference>
<dbReference type="eggNOG" id="KOG4297">
    <property type="taxonomic scope" value="Eukaryota"/>
</dbReference>
<keyword evidence="7 11" id="KW-0472">Membrane</keyword>
<feature type="compositionally biased region" description="Low complexity" evidence="10">
    <location>
        <begin position="91"/>
        <end position="100"/>
    </location>
</feature>
<feature type="transmembrane region" description="Helical" evidence="11">
    <location>
        <begin position="826"/>
        <end position="845"/>
    </location>
</feature>
<dbReference type="InterPro" id="IPR051663">
    <property type="entry name" value="CLec_Tetranectin-domain"/>
</dbReference>
<evidence type="ECO:0000256" key="10">
    <source>
        <dbReference type="SAM" id="MobiDB-lite"/>
    </source>
</evidence>
<dbReference type="PROSITE" id="PS50041">
    <property type="entry name" value="C_TYPE_LECTIN_2"/>
    <property type="match status" value="2"/>
</dbReference>
<keyword evidence="2" id="KW-0813">Transport</keyword>
<dbReference type="CDD" id="cd00037">
    <property type="entry name" value="CLECT"/>
    <property type="match status" value="1"/>
</dbReference>
<feature type="region of interest" description="Disordered" evidence="10">
    <location>
        <begin position="1"/>
        <end position="27"/>
    </location>
</feature>
<evidence type="ECO:0000259" key="12">
    <source>
        <dbReference type="PROSITE" id="PS50041"/>
    </source>
</evidence>
<sequence length="1120" mass="120407">MQQTQTESETDDGQTNNPAYGSRTVADNKADGDGLSMPSQVKKLWIAFTAVLVVAIVILLSYFAVAVSEDVASRDWVTELLDTKLKGKKGAMGPAGSAGPSGPPGEKGPIGPAGPVSVCPPGPPGEKGPIGPAGPVSVGPPGPTGEKGAMGPTGPVSVGPPGPPGEKGAMGPPGPMGMTGPPGQAGPRGLMGPIGLPGTSKPNEGFTEWRGTCYKAFNIHVKFEHAVLHCRIDGGTLAMPRDAATDAFLISLKNSVDLNSGFWIGLNDEREEGIFRWVDGTAIGSYQSWAPNQPDNNFGKEDCVEYVHQTYGTRNRRNMWNDADCNILHPFICQVSAGTTPMQQSQTESETDDGQTINPAYGSRTAACDADADNKSDGDGLSMPNQLKKLWIAFTAVLVVANVILLSYVAASCPKGFREWRGTCYKAFNIHVKFEHSVLHCRKAGGTLAMPRDAVTNAFLISLKNSVDRRSRFWFGLNDEGEEGIFQWIDGTALGNYHSWAPGQPDNYLGKENCVVYVHQTFDNRKWKNKWNDKDCNIPRPFICQVAPGCQFGGNFYPAGSTISEGTDRCGCTYGTYCTQDGGVVIGDCFPTCCIHEGNVIDHGSSFTDSSGAQCQCEWGQALCTAPPVTGCQYGGNFYPAGTTISEGTDHCGCTYGTYCSQDGHVMIGDCFPTCCVHEGSVVDHDSSFTDSAGAHCHCNWGQLICSISGQWIDCSCGRSCTSSFPCLRMTVTYEGSTNGNASSVSAVLFDTEQRLNSDGNNAQNRQCVYAPCERPVGINVNQREVQRFNETYAPGKNYSCLYHPDAPTKVILKRLFTWNDMFHSMLWSSIGFVIFACITLYILGECKKVKDKMRSVQVPAPAVSATAQPGHFLPPQAMASGQTGLPKMDERRKLHKQYKDLKCYGWMAALLAAGGAAAIIVCGIYIVKPVVETNSLEFKHTTCTTTGSSLTGQWIDCSCGRSCSSSFPCLRMTVTYEGSTNGNTSSSSSAVLFDTEQRLNDDGNNAQKVLLKRLFTWDDMFHSMLWSSVGFVIFAFITLYIMGECKKVKDKMRSVQVAAPAVSAAQPGHFIPPSTASGLPPPPAYPGVQSGDSLPMQPPPPSQNLYDTKYSNFSQQQSG</sequence>
<dbReference type="GO" id="GO:0015269">
    <property type="term" value="F:calcium-activated potassium channel activity"/>
    <property type="evidence" value="ECO:0007669"/>
    <property type="project" value="InterPro"/>
</dbReference>
<feature type="compositionally biased region" description="Low complexity" evidence="10">
    <location>
        <begin position="166"/>
        <end position="186"/>
    </location>
</feature>
<feature type="transmembrane region" description="Helical" evidence="11">
    <location>
        <begin position="390"/>
        <end position="411"/>
    </location>
</feature>
<evidence type="ECO:0000256" key="8">
    <source>
        <dbReference type="ARBA" id="ARBA00023180"/>
    </source>
</evidence>
<comment type="subcellular location">
    <subcellularLocation>
        <location evidence="1">Membrane</location>
        <topology evidence="1">Multi-pass membrane protein</topology>
    </subcellularLocation>
</comment>
<dbReference type="PANTHER" id="PTHR22799">
    <property type="entry name" value="TETRANECTIN-RELATED"/>
    <property type="match status" value="1"/>
</dbReference>
<feature type="compositionally biased region" description="Low complexity" evidence="10">
    <location>
        <begin position="127"/>
        <end position="137"/>
    </location>
</feature>
<evidence type="ECO:0000256" key="5">
    <source>
        <dbReference type="ARBA" id="ARBA00022989"/>
    </source>
</evidence>
<dbReference type="Pfam" id="PF03185">
    <property type="entry name" value="CaKB"/>
    <property type="match status" value="1"/>
</dbReference>
<evidence type="ECO:0000256" key="2">
    <source>
        <dbReference type="ARBA" id="ARBA00022448"/>
    </source>
</evidence>
<feature type="compositionally biased region" description="Low complexity" evidence="10">
    <location>
        <begin position="107"/>
        <end position="117"/>
    </location>
</feature>
<feature type="compositionally biased region" description="Polar residues" evidence="10">
    <location>
        <begin position="1104"/>
        <end position="1120"/>
    </location>
</feature>
<evidence type="ECO:0000256" key="7">
    <source>
        <dbReference type="ARBA" id="ARBA00023136"/>
    </source>
</evidence>
<keyword evidence="6" id="KW-0406">Ion transport</keyword>
<feature type="region of interest" description="Disordered" evidence="10">
    <location>
        <begin position="87"/>
        <end position="186"/>
    </location>
</feature>
<dbReference type="GO" id="GO:0030246">
    <property type="term" value="F:carbohydrate binding"/>
    <property type="evidence" value="ECO:0007669"/>
    <property type="project" value="UniProtKB-KW"/>
</dbReference>
<feature type="transmembrane region" description="Helical" evidence="11">
    <location>
        <begin position="44"/>
        <end position="65"/>
    </location>
</feature>
<keyword evidence="4" id="KW-0430">Lectin</keyword>
<keyword evidence="5 11" id="KW-1133">Transmembrane helix</keyword>
<evidence type="ECO:0000256" key="11">
    <source>
        <dbReference type="SAM" id="Phobius"/>
    </source>
</evidence>
<protein>
    <recommendedName>
        <fullName evidence="12">C-type lectin domain-containing protein</fullName>
    </recommendedName>
</protein>
<keyword evidence="9" id="KW-0407">Ion channel</keyword>
<dbReference type="Gene3D" id="3.10.100.10">
    <property type="entry name" value="Mannose-Binding Protein A, subunit A"/>
    <property type="match status" value="2"/>
</dbReference>
<feature type="region of interest" description="Disordered" evidence="10">
    <location>
        <begin position="339"/>
        <end position="358"/>
    </location>
</feature>
<keyword evidence="8" id="KW-0325">Glycoprotein</keyword>
<name>C3XQ19_BRAFL</name>
<dbReference type="InterPro" id="IPR003930">
    <property type="entry name" value="K_chnl_Ca-activ_BK_bsu"/>
</dbReference>
<evidence type="ECO:0000256" key="6">
    <source>
        <dbReference type="ARBA" id="ARBA00023065"/>
    </source>
</evidence>
<feature type="transmembrane region" description="Helical" evidence="11">
    <location>
        <begin position="904"/>
        <end position="928"/>
    </location>
</feature>
<gene>
    <name evidence="13" type="ORF">BRAFLDRAFT_118443</name>
</gene>
<organism evidence="13">
    <name type="scientific">Branchiostoma floridae</name>
    <name type="common">Florida lancelet</name>
    <name type="synonym">Amphioxus</name>
    <dbReference type="NCBI Taxonomy" id="7739"/>
    <lineage>
        <taxon>Eukaryota</taxon>
        <taxon>Metazoa</taxon>
        <taxon>Chordata</taxon>
        <taxon>Cephalochordata</taxon>
        <taxon>Leptocardii</taxon>
        <taxon>Amphioxiformes</taxon>
        <taxon>Branchiostomatidae</taxon>
        <taxon>Branchiostoma</taxon>
    </lineage>
</organism>
<dbReference type="AlphaFoldDB" id="C3XQ19"/>